<dbReference type="InterPro" id="IPR016035">
    <property type="entry name" value="Acyl_Trfase/lysoPLipase"/>
</dbReference>
<dbReference type="PROSITE" id="PS52004">
    <property type="entry name" value="KS3_2"/>
    <property type="match status" value="1"/>
</dbReference>
<dbReference type="SUPFAM" id="SSF53901">
    <property type="entry name" value="Thiolase-like"/>
    <property type="match status" value="1"/>
</dbReference>
<name>A0AAP8TS10_SERMA</name>
<dbReference type="Gene3D" id="2.30.38.10">
    <property type="entry name" value="Luciferase, Domain 3"/>
    <property type="match status" value="1"/>
</dbReference>
<dbReference type="CDD" id="cd00833">
    <property type="entry name" value="PKS"/>
    <property type="match status" value="1"/>
</dbReference>
<dbReference type="GO" id="GO:0016874">
    <property type="term" value="F:ligase activity"/>
    <property type="evidence" value="ECO:0007669"/>
    <property type="project" value="UniProtKB-KW"/>
</dbReference>
<dbReference type="SUPFAM" id="SSF52151">
    <property type="entry name" value="FabD/lysophospholipase-like"/>
    <property type="match status" value="1"/>
</dbReference>
<dbReference type="InterPro" id="IPR020845">
    <property type="entry name" value="AMP-binding_CS"/>
</dbReference>
<dbReference type="FunFam" id="3.30.559.30:FF:000006">
    <property type="entry name" value="Yersiniabactin polyketide/non-ribosomal peptide synthetase"/>
    <property type="match status" value="1"/>
</dbReference>
<dbReference type="PANTHER" id="PTHR45527:SF10">
    <property type="entry name" value="PYOCHELIN SYNTHASE PCHF"/>
    <property type="match status" value="1"/>
</dbReference>
<dbReference type="Gene3D" id="3.30.70.250">
    <property type="entry name" value="Malonyl-CoA ACP transacylase, ACP-binding"/>
    <property type="match status" value="1"/>
</dbReference>
<dbReference type="InterPro" id="IPR025110">
    <property type="entry name" value="AMP-bd_C"/>
</dbReference>
<evidence type="ECO:0000256" key="4">
    <source>
        <dbReference type="ARBA" id="ARBA00022450"/>
    </source>
</evidence>
<dbReference type="InterPro" id="IPR009081">
    <property type="entry name" value="PP-bd_ACP"/>
</dbReference>
<keyword evidence="6" id="KW-0436">Ligase</keyword>
<evidence type="ECO:0000256" key="8">
    <source>
        <dbReference type="ARBA" id="ARBA00029443"/>
    </source>
</evidence>
<dbReference type="SUPFAM" id="SSF47336">
    <property type="entry name" value="ACP-like"/>
    <property type="match status" value="2"/>
</dbReference>
<evidence type="ECO:0000256" key="6">
    <source>
        <dbReference type="ARBA" id="ARBA00022598"/>
    </source>
</evidence>
<keyword evidence="5" id="KW-0597">Phosphoprotein</keyword>
<feature type="domain" description="Carrier" evidence="10">
    <location>
        <begin position="1970"/>
        <end position="2045"/>
    </location>
</feature>
<dbReference type="Gene3D" id="3.30.559.10">
    <property type="entry name" value="Chloramphenicol acetyltransferase-like domain"/>
    <property type="match status" value="2"/>
</dbReference>
<dbReference type="InterPro" id="IPR020806">
    <property type="entry name" value="PKS_PP-bd"/>
</dbReference>
<dbReference type="Gene3D" id="1.10.1200.10">
    <property type="entry name" value="ACP-like"/>
    <property type="match status" value="2"/>
</dbReference>
<dbReference type="GO" id="GO:0004315">
    <property type="term" value="F:3-oxoacyl-[acyl-carrier-protein] synthase activity"/>
    <property type="evidence" value="ECO:0007669"/>
    <property type="project" value="InterPro"/>
</dbReference>
<protein>
    <submittedName>
        <fullName evidence="12">Non-ribosomal peptide synthetase</fullName>
    </submittedName>
</protein>
<dbReference type="InterPro" id="IPR020841">
    <property type="entry name" value="PKS_Beta-ketoAc_synthase_dom"/>
</dbReference>
<comment type="similarity">
    <text evidence="8">In the C-terminal section; belongs to the NRP synthetase family.</text>
</comment>
<keyword evidence="9" id="KW-0175">Coiled coil</keyword>
<evidence type="ECO:0000313" key="13">
    <source>
        <dbReference type="Proteomes" id="UP000030378"/>
    </source>
</evidence>
<comment type="caution">
    <text evidence="12">The sequence shown here is derived from an EMBL/GenBank/DDBJ whole genome shotgun (WGS) entry which is preliminary data.</text>
</comment>
<dbReference type="InterPro" id="IPR000873">
    <property type="entry name" value="AMP-dep_synth/lig_dom"/>
</dbReference>
<dbReference type="GO" id="GO:0044550">
    <property type="term" value="P:secondary metabolite biosynthetic process"/>
    <property type="evidence" value="ECO:0007669"/>
    <property type="project" value="TreeGrafter"/>
</dbReference>
<dbReference type="Pfam" id="PF13193">
    <property type="entry name" value="AMP-binding_C"/>
    <property type="match status" value="1"/>
</dbReference>
<dbReference type="InterPro" id="IPR016036">
    <property type="entry name" value="Malonyl_transacylase_ACP-bd"/>
</dbReference>
<dbReference type="Pfam" id="PF00698">
    <property type="entry name" value="Acyl_transf_1"/>
    <property type="match status" value="1"/>
</dbReference>
<dbReference type="SMART" id="SM00825">
    <property type="entry name" value="PKS_KS"/>
    <property type="match status" value="1"/>
</dbReference>
<dbReference type="Pfam" id="PF22621">
    <property type="entry name" value="CurL-like_PKS_C"/>
    <property type="match status" value="1"/>
</dbReference>
<evidence type="ECO:0000256" key="7">
    <source>
        <dbReference type="ARBA" id="ARBA00022679"/>
    </source>
</evidence>
<dbReference type="PROSITE" id="PS00606">
    <property type="entry name" value="KS3_1"/>
    <property type="match status" value="1"/>
</dbReference>
<dbReference type="GO" id="GO:0043041">
    <property type="term" value="P:amino acid activation for nonribosomal peptide biosynthetic process"/>
    <property type="evidence" value="ECO:0007669"/>
    <property type="project" value="TreeGrafter"/>
</dbReference>
<dbReference type="Gene3D" id="3.30.300.30">
    <property type="match status" value="1"/>
</dbReference>
<dbReference type="CDD" id="cd12114">
    <property type="entry name" value="A_NRPS_TlmIV_like"/>
    <property type="match status" value="1"/>
</dbReference>
<dbReference type="InterPro" id="IPR014031">
    <property type="entry name" value="Ketoacyl_synth_C"/>
</dbReference>
<dbReference type="InterPro" id="IPR001242">
    <property type="entry name" value="Condensation_dom"/>
</dbReference>
<dbReference type="FunFam" id="3.30.559.10:FF:000023">
    <property type="entry name" value="Non-ribosomal peptide synthetase"/>
    <property type="match status" value="1"/>
</dbReference>
<dbReference type="InterPro" id="IPR023213">
    <property type="entry name" value="CAT-like_dom_sf"/>
</dbReference>
<feature type="domain" description="Carrier" evidence="10">
    <location>
        <begin position="903"/>
        <end position="977"/>
    </location>
</feature>
<dbReference type="CDD" id="cd19535">
    <property type="entry name" value="Cyc_NRPS"/>
    <property type="match status" value="1"/>
</dbReference>
<dbReference type="Gene3D" id="3.40.366.10">
    <property type="entry name" value="Malonyl-Coenzyme A Acyl Carrier Protein, domain 2"/>
    <property type="match status" value="1"/>
</dbReference>
<dbReference type="Pfam" id="PF00668">
    <property type="entry name" value="Condensation"/>
    <property type="match status" value="2"/>
</dbReference>
<dbReference type="InterPro" id="IPR016039">
    <property type="entry name" value="Thiolase-like"/>
</dbReference>
<evidence type="ECO:0000256" key="5">
    <source>
        <dbReference type="ARBA" id="ARBA00022553"/>
    </source>
</evidence>
<dbReference type="EMBL" id="JTBC02000001">
    <property type="protein sequence ID" value="PNO72258.1"/>
    <property type="molecule type" value="Genomic_DNA"/>
</dbReference>
<dbReference type="FunFam" id="2.30.38.10:FF:000001">
    <property type="entry name" value="Non-ribosomal peptide synthetase PvdI"/>
    <property type="match status" value="1"/>
</dbReference>
<dbReference type="SUPFAM" id="SSF52777">
    <property type="entry name" value="CoA-dependent acyltransferases"/>
    <property type="match status" value="4"/>
</dbReference>
<comment type="pathway">
    <text evidence="2">Siderophore biosynthesis.</text>
</comment>
<dbReference type="InterPro" id="IPR010071">
    <property type="entry name" value="AA_adenyl_dom"/>
</dbReference>
<dbReference type="SMART" id="SM00827">
    <property type="entry name" value="PKS_AT"/>
    <property type="match status" value="1"/>
</dbReference>
<keyword evidence="7" id="KW-0808">Transferase</keyword>
<dbReference type="SMART" id="SM00823">
    <property type="entry name" value="PKS_PP"/>
    <property type="match status" value="1"/>
</dbReference>
<evidence type="ECO:0000259" key="11">
    <source>
        <dbReference type="PROSITE" id="PS52004"/>
    </source>
</evidence>
<dbReference type="InterPro" id="IPR057737">
    <property type="entry name" value="Condensation_MtbB-like"/>
</dbReference>
<comment type="pathway">
    <text evidence="3">Lipid metabolism; fatty acid biosynthesis.</text>
</comment>
<dbReference type="NCBIfam" id="TIGR01733">
    <property type="entry name" value="AA-adenyl-dom"/>
    <property type="match status" value="1"/>
</dbReference>
<dbReference type="InterPro" id="IPR045851">
    <property type="entry name" value="AMP-bd_C_sf"/>
</dbReference>
<dbReference type="GO" id="GO:0006633">
    <property type="term" value="P:fatty acid biosynthetic process"/>
    <property type="evidence" value="ECO:0007669"/>
    <property type="project" value="InterPro"/>
</dbReference>
<comment type="cofactor">
    <cofactor evidence="1">
        <name>pantetheine 4'-phosphate</name>
        <dbReference type="ChEBI" id="CHEBI:47942"/>
    </cofactor>
</comment>
<dbReference type="Gene3D" id="3.40.50.980">
    <property type="match status" value="2"/>
</dbReference>
<dbReference type="SUPFAM" id="SSF55048">
    <property type="entry name" value="Probable ACP-binding domain of malonyl-CoA ACP transacylase"/>
    <property type="match status" value="1"/>
</dbReference>
<dbReference type="Gene3D" id="3.30.70.3290">
    <property type="match status" value="1"/>
</dbReference>
<dbReference type="PANTHER" id="PTHR45527">
    <property type="entry name" value="NONRIBOSOMAL PEPTIDE SYNTHETASE"/>
    <property type="match status" value="1"/>
</dbReference>
<dbReference type="Pfam" id="PF00109">
    <property type="entry name" value="ketoacyl-synt"/>
    <property type="match status" value="1"/>
</dbReference>
<proteinExistence type="inferred from homology"/>
<organism evidence="12 13">
    <name type="scientific">Serratia marcescens</name>
    <dbReference type="NCBI Taxonomy" id="615"/>
    <lineage>
        <taxon>Bacteria</taxon>
        <taxon>Pseudomonadati</taxon>
        <taxon>Pseudomonadota</taxon>
        <taxon>Gammaproteobacteria</taxon>
        <taxon>Enterobacterales</taxon>
        <taxon>Yersiniaceae</taxon>
        <taxon>Serratia</taxon>
    </lineage>
</organism>
<evidence type="ECO:0000256" key="2">
    <source>
        <dbReference type="ARBA" id="ARBA00004924"/>
    </source>
</evidence>
<sequence>MLMPELEKTLDNEFTGIELAVIGMAGRFPGAGDIDAYWNNLCQEIDSVTWHADFAPQASTDGSWHVPAGYLLTDVDQFDAKFFAMSPKEAAITDPQQRLLLECAWEALENAGYAATCHQQNVGVYVSSGPSGYWLHNLANNRQLCATTSKMQLLIGNDKDYAANRISYKLDLKGPSIVVQSACSSSLLAVHTAGQSLLAGECDIALAGGISLEYPAEEGYRYEPGSILSQDGHCKPFSEHASGTVRGNGGGIVVLKRLDDAINDRDHIYAIVRGSATNNDGAQKVGYAAPSVEGQTRVIQMAHAVANVTPDAIGYVETHGTATSLGDPIEIAALAAAFGDDCPAASCKIGSVKSNIGHLDAGAGIAGFIKTALSLYHDYIPATLHYRTPNPAIHFAGTPFTVTSKGTSWEGSSPRRAGVSAFGIGGSNVHVVMEQPPVSTVSPAAEPATCALRFSAKNQVALRATMQQLAHYLRNHTEASLADVAYSLATGRKAFPVRAAITADSVEEAIAQLETERAKTMCFGEACDAPMKIAFMFPGQGTQYQGMGANLYHTGDIFTQEFDRLAQLFQPFIDHDLRSLLFNKAQDNDELLAQTRLSQPAIFAVEYALAKHWLASGLIPEGMIGHSIGEYVAACLAGVFTLEDAVKVVSARGRLMQSMDHGEMLAVMSDEASLHSRLPSALSIAAVNRPALTVISGPAHVMDTFRRSLEREGISCRALETSHAFHSAMMEPCLQAFGDVLAQVTLTPPRQRFISNLSGTWITDEEATAPDYWVRHLRGTVRFADGLATLIDQHAFLLFECGPGTSLSQAARAIGAGRKDVNAIPLLSPEHTGLSGPASLLRIQEQRWCYGQTIPHSSRGNKIPLPTYRFDRARHWVDPEPQTTNAVPAISAVDNENAPEQAKPANTLAEKLTQLWSEALGVAHIEPKENFFDLGGDSILSIQIANRARTLGLHFGPGDILEFPTVESLLAALESRAGQRDAAAQPEEDLASIYASALEIRPDEAFLPFPLTDIQHAYWVGRNAGNNSGNVAAHAYEEFECADLDLARLEQALNALIAQHDMLRAVMTHDGMQRVLPHVPRYIIDTNDFSQLKPKDAVAQLTALREQKSHQLMPCDQWPLFDISASRLPDGTVRLHVSFDLLIMDAWSITLFWRELEERYYHADYQPESVAITFRDYVLAEQRLEQSAAYQRARDYWLKRVDTFPSAPSLPQRIAPQSLEHRRFIRRETTIPNAVWRKLKDAAARQGLTPSTILLTAYTEILANWSETPHFCLNLPAFNRLEVHPQVDQVMGDFTSVLLFEADLRQEETFTQRAKKTQKRLWDDLSALQYSGVKMLRDIAEKSAERPTMPYVFTSLIFPSADDKPIVSRLGKLVEGISQTPHVWLDCQVYEEKGNLLINWDAVDGLFDPDMLDTMFMDYRALLMRLPKEEAIWHENNWRDALAQRVNSGAIAEANRTAVAFDESCLHQGFLAYANKKPSAPAILGETVLTYADLANISAHVALSLTKQALQPGARVAVVAEKGWQQVAAVLGILRAGCVYVPLDPTLPKGRMQALLSEADIRVALTTPASDGRVEWPATVAHLPITEAMNAFTDEWRDGEIDAASPAYIIFTSGTTGKPKGVIVTHAAAANTVIDINSRFAIGEDDRVLALSSLSFDLSVYDIFGPLTRGAAIVMPKDELAKDPAHWETCVQKYRVTVWNSVPALVELLVNHLSANQSETLRSIRLVMMSGDWINVALPEKIHRAMPNALRVSLGGATEAAIWSIFHLIQDIDPTMTSIPYGKALANQRFYVLDTHLRHRPEGVAGELYIAGKGLAAGYLNNPAETAARFITHPQSDERLYKTGDLGRWLPDGTIEFLGRRDNQLKINGFRIETGEIERAAGKHPGVDRCVVRLHRQDGSALLLAYLCPRQDATLDEMQLHRHFAEQLPDYMVPSVIIILPTLPLSANGKVDISQLPTPQLSRHSGEFIAPADDIERRLCRLGQNILGGEALSVTQDLFKSGIDSRRLTDLVTQIRREFTPAFPLRAAFETPNMRGIAEAVRNALDVERTEDELPPIVKVPAMSRWPLSSAQQRLWFHDQLHPGNCTYNLVEPFELNGLLNVDALSQALRIFVARHSVLTCRILDDRADAYMSPSLETSFQLQLEEAFDIPSHEREGYMQRALAAAATRPFDTRCGDMFRASLIAFSAQCHLLIIAVHHIVWDGWSTAIMAGEISEIYNALVAGRTPAESSDRLNFLDVAQWEQTQCASRTFNTQLDYWVNQLGDNLPVLALPTTPVDTGRLTATGARHPFHLSATLTARFDALCAKLGVTPFMGYMTAWQLLLHWWCQQDDIVVGTAAGHRSRPELAGVIGFMVNSLAIRTRFQRHDVFADLCLRVKQTCLDAYRHQDLPFDQIVNALRPKRKMSQSAPIYRSWFVLHDVATPPWTLSGIKATLLDAEFLLDVHDIKLSLVTIQGAMEGGLDYRTALFTPDVIANLAVAFTQLIEKVSEDMTIALPEIKGYLDAQQPKVDNASACSDELPSWDFSVNRRK</sequence>
<dbReference type="InterPro" id="IPR036736">
    <property type="entry name" value="ACP-like_sf"/>
</dbReference>
<evidence type="ECO:0000259" key="10">
    <source>
        <dbReference type="PROSITE" id="PS50075"/>
    </source>
</evidence>
<evidence type="ECO:0000256" key="1">
    <source>
        <dbReference type="ARBA" id="ARBA00001957"/>
    </source>
</evidence>
<dbReference type="PROSITE" id="PS00012">
    <property type="entry name" value="PHOSPHOPANTETHEINE"/>
    <property type="match status" value="1"/>
</dbReference>
<dbReference type="GO" id="GO:0005737">
    <property type="term" value="C:cytoplasm"/>
    <property type="evidence" value="ECO:0007669"/>
    <property type="project" value="TreeGrafter"/>
</dbReference>
<dbReference type="Pfam" id="PF00501">
    <property type="entry name" value="AMP-binding"/>
    <property type="match status" value="1"/>
</dbReference>
<dbReference type="Proteomes" id="UP000030378">
    <property type="component" value="Unassembled WGS sequence"/>
</dbReference>
<reference evidence="13" key="1">
    <citation type="submission" date="2017-12" db="EMBL/GenBank/DDBJ databases">
        <title>FDA dAtabase for Regulatory Grade micrObial Sequences (FDA-ARGOS): Supporting development and validation of Infectious Disease Dx tests.</title>
        <authorList>
            <person name="Campos J."/>
            <person name="Goldberg B."/>
            <person name="Tallon L."/>
            <person name="Sadzewicz L."/>
            <person name="Sengamalay N."/>
            <person name="Ott S."/>
            <person name="Godinez A."/>
            <person name="Nagaraj S."/>
            <person name="Vavikolanu K."/>
            <person name="Vyas G."/>
            <person name="Nadendla S."/>
            <person name="Aluvathingal J."/>
            <person name="Geyer C."/>
            <person name="Nandy P."/>
            <person name="Hobson J."/>
            <person name="Sichtig H."/>
        </authorList>
    </citation>
    <scope>NUCLEOTIDE SEQUENCE [LARGE SCALE GENOMIC DNA]</scope>
    <source>
        <strain evidence="13">FDAARGOS_79</strain>
    </source>
</reference>
<dbReference type="InterPro" id="IPR006162">
    <property type="entry name" value="Ppantetheine_attach_site"/>
</dbReference>
<accession>A0AAP8TS10</accession>
<dbReference type="PROSITE" id="PS00455">
    <property type="entry name" value="AMP_BINDING"/>
    <property type="match status" value="1"/>
</dbReference>
<dbReference type="InterPro" id="IPR014043">
    <property type="entry name" value="Acyl_transferase_dom"/>
</dbReference>
<dbReference type="SUPFAM" id="SSF56801">
    <property type="entry name" value="Acetyl-CoA synthetase-like"/>
    <property type="match status" value="1"/>
</dbReference>
<evidence type="ECO:0000313" key="12">
    <source>
        <dbReference type="EMBL" id="PNO72258.1"/>
    </source>
</evidence>
<dbReference type="InterPro" id="IPR001227">
    <property type="entry name" value="Ac_transferase_dom_sf"/>
</dbReference>
<dbReference type="Pfam" id="PF02801">
    <property type="entry name" value="Ketoacyl-synt_C"/>
    <property type="match status" value="1"/>
</dbReference>
<feature type="domain" description="Ketosynthase family 3 (KS3)" evidence="11">
    <location>
        <begin position="16"/>
        <end position="435"/>
    </location>
</feature>
<dbReference type="GO" id="GO:0031177">
    <property type="term" value="F:phosphopantetheine binding"/>
    <property type="evidence" value="ECO:0007669"/>
    <property type="project" value="InterPro"/>
</dbReference>
<dbReference type="Pfam" id="PF00550">
    <property type="entry name" value="PP-binding"/>
    <property type="match status" value="2"/>
</dbReference>
<dbReference type="Gene3D" id="3.30.559.30">
    <property type="entry name" value="Nonribosomal peptide synthetase, condensation domain"/>
    <property type="match status" value="2"/>
</dbReference>
<dbReference type="FunFam" id="3.40.50.12780:FF:000012">
    <property type="entry name" value="Non-ribosomal peptide synthetase"/>
    <property type="match status" value="1"/>
</dbReference>
<dbReference type="InterPro" id="IPR018201">
    <property type="entry name" value="Ketoacyl_synth_AS"/>
</dbReference>
<evidence type="ECO:0000256" key="9">
    <source>
        <dbReference type="SAM" id="Coils"/>
    </source>
</evidence>
<gene>
    <name evidence="12" type="ORF">MC70_001995</name>
</gene>
<feature type="coiled-coil region" evidence="9">
    <location>
        <begin position="1039"/>
        <end position="1066"/>
    </location>
</feature>
<keyword evidence="4" id="KW-0596">Phosphopantetheine</keyword>
<dbReference type="PROSITE" id="PS50075">
    <property type="entry name" value="CARRIER"/>
    <property type="match status" value="2"/>
</dbReference>
<dbReference type="CDD" id="cd19531">
    <property type="entry name" value="LCL_NRPS-like"/>
    <property type="match status" value="1"/>
</dbReference>
<dbReference type="Gene3D" id="3.40.47.10">
    <property type="match status" value="1"/>
</dbReference>
<dbReference type="InterPro" id="IPR014030">
    <property type="entry name" value="Ketoacyl_synth_N"/>
</dbReference>
<evidence type="ECO:0000256" key="3">
    <source>
        <dbReference type="ARBA" id="ARBA00005194"/>
    </source>
</evidence>